<dbReference type="PANTHER" id="PTHR31635:SF196">
    <property type="entry name" value="REVERSE TRANSCRIPTASE DOMAIN-CONTAINING PROTEIN-RELATED"/>
    <property type="match status" value="1"/>
</dbReference>
<feature type="domain" description="Reverse transcriptase zinc-binding" evidence="1">
    <location>
        <begin position="188"/>
        <end position="256"/>
    </location>
</feature>
<reference evidence="2" key="2">
    <citation type="journal article" date="2024" name="Plant">
        <title>Genomic evolution and insights into agronomic trait innovations of Sesamum species.</title>
        <authorList>
            <person name="Miao H."/>
            <person name="Wang L."/>
            <person name="Qu L."/>
            <person name="Liu H."/>
            <person name="Sun Y."/>
            <person name="Le M."/>
            <person name="Wang Q."/>
            <person name="Wei S."/>
            <person name="Zheng Y."/>
            <person name="Lin W."/>
            <person name="Duan Y."/>
            <person name="Cao H."/>
            <person name="Xiong S."/>
            <person name="Wang X."/>
            <person name="Wei L."/>
            <person name="Li C."/>
            <person name="Ma Q."/>
            <person name="Ju M."/>
            <person name="Zhao R."/>
            <person name="Li G."/>
            <person name="Mu C."/>
            <person name="Tian Q."/>
            <person name="Mei H."/>
            <person name="Zhang T."/>
            <person name="Gao T."/>
            <person name="Zhang H."/>
        </authorList>
    </citation>
    <scope>NUCLEOTIDE SEQUENCE</scope>
    <source>
        <strain evidence="2">KEN1</strain>
    </source>
</reference>
<comment type="caution">
    <text evidence="2">The sequence shown here is derived from an EMBL/GenBank/DDBJ whole genome shotgun (WGS) entry which is preliminary data.</text>
</comment>
<sequence length="270" mass="31252">MAQEMIHHLDLRYSKGNLVIKLEMSEAYDRINWNFLLTIMQKMGFPHRFLTLIKHATQNCWFTNLVNGEVSRFFKSTQGLRPRDPISPALFIIATEALTFSSMRTQRCIIKPIAKLSSHTSQGTLVNLLGIHYNLHIPVNWFWTNSAWDVNKLQQAVPLHMIELIKEVPTTHNQTDCLHWKLSKNGAFTTKSAWNEIRDYQPPQYFYQTIWSKLIIPNIDSQLIPVDDRLKEKGITMASKCCCCEAEETIHLFLHNNRSLEACGSFAAKF</sequence>
<reference evidence="2" key="1">
    <citation type="submission" date="2020-06" db="EMBL/GenBank/DDBJ databases">
        <authorList>
            <person name="Li T."/>
            <person name="Hu X."/>
            <person name="Zhang T."/>
            <person name="Song X."/>
            <person name="Zhang H."/>
            <person name="Dai N."/>
            <person name="Sheng W."/>
            <person name="Hou X."/>
            <person name="Wei L."/>
        </authorList>
    </citation>
    <scope>NUCLEOTIDE SEQUENCE</scope>
    <source>
        <strain evidence="2">KEN1</strain>
        <tissue evidence="2">Leaf</tissue>
    </source>
</reference>
<protein>
    <recommendedName>
        <fullName evidence="1">Reverse transcriptase zinc-binding domain-containing protein</fullName>
    </recommendedName>
</protein>
<accession>A0AAW2UIP9</accession>
<name>A0AAW2UIP9_9LAMI</name>
<dbReference type="PANTHER" id="PTHR31635">
    <property type="entry name" value="REVERSE TRANSCRIPTASE DOMAIN-CONTAINING PROTEIN-RELATED"/>
    <property type="match status" value="1"/>
</dbReference>
<dbReference type="Pfam" id="PF13966">
    <property type="entry name" value="zf-RVT"/>
    <property type="match status" value="1"/>
</dbReference>
<dbReference type="AlphaFoldDB" id="A0AAW2UIP9"/>
<proteinExistence type="predicted"/>
<evidence type="ECO:0000259" key="1">
    <source>
        <dbReference type="Pfam" id="PF13966"/>
    </source>
</evidence>
<dbReference type="EMBL" id="JACGWN010000012">
    <property type="protein sequence ID" value="KAL0416542.1"/>
    <property type="molecule type" value="Genomic_DNA"/>
</dbReference>
<gene>
    <name evidence="2" type="ORF">Slati_3486100</name>
</gene>
<dbReference type="InterPro" id="IPR026960">
    <property type="entry name" value="RVT-Znf"/>
</dbReference>
<organism evidence="2">
    <name type="scientific">Sesamum latifolium</name>
    <dbReference type="NCBI Taxonomy" id="2727402"/>
    <lineage>
        <taxon>Eukaryota</taxon>
        <taxon>Viridiplantae</taxon>
        <taxon>Streptophyta</taxon>
        <taxon>Embryophyta</taxon>
        <taxon>Tracheophyta</taxon>
        <taxon>Spermatophyta</taxon>
        <taxon>Magnoliopsida</taxon>
        <taxon>eudicotyledons</taxon>
        <taxon>Gunneridae</taxon>
        <taxon>Pentapetalae</taxon>
        <taxon>asterids</taxon>
        <taxon>lamiids</taxon>
        <taxon>Lamiales</taxon>
        <taxon>Pedaliaceae</taxon>
        <taxon>Sesamum</taxon>
    </lineage>
</organism>
<evidence type="ECO:0000313" key="2">
    <source>
        <dbReference type="EMBL" id="KAL0416542.1"/>
    </source>
</evidence>